<keyword evidence="4" id="KW-1015">Disulfide bond</keyword>
<evidence type="ECO:0000313" key="8">
    <source>
        <dbReference type="WBParaSite" id="SVE_1080700.1"/>
    </source>
</evidence>
<organism evidence="7 8">
    <name type="scientific">Strongyloides venezuelensis</name>
    <name type="common">Threadworm</name>
    <dbReference type="NCBI Taxonomy" id="75913"/>
    <lineage>
        <taxon>Eukaryota</taxon>
        <taxon>Metazoa</taxon>
        <taxon>Ecdysozoa</taxon>
        <taxon>Nematoda</taxon>
        <taxon>Chromadorea</taxon>
        <taxon>Rhabditida</taxon>
        <taxon>Tylenchina</taxon>
        <taxon>Panagrolaimomorpha</taxon>
        <taxon>Strongyloidoidea</taxon>
        <taxon>Strongyloididae</taxon>
        <taxon>Strongyloides</taxon>
    </lineage>
</organism>
<reference evidence="7" key="1">
    <citation type="submission" date="2014-07" db="EMBL/GenBank/DDBJ databases">
        <authorList>
            <person name="Martin A.A"/>
            <person name="De Silva N."/>
        </authorList>
    </citation>
    <scope>NUCLEOTIDE SEQUENCE</scope>
</reference>
<dbReference type="Pfam" id="PF01826">
    <property type="entry name" value="TIL"/>
    <property type="match status" value="5"/>
</dbReference>
<keyword evidence="7" id="KW-1185">Reference proteome</keyword>
<name>A0A0K0FNV6_STRVS</name>
<evidence type="ECO:0000256" key="1">
    <source>
        <dbReference type="ARBA" id="ARBA00007611"/>
    </source>
</evidence>
<keyword evidence="5" id="KW-0472">Membrane</keyword>
<dbReference type="InterPro" id="IPR036084">
    <property type="entry name" value="Ser_inhib-like_sf"/>
</dbReference>
<keyword evidence="3" id="KW-0722">Serine protease inhibitor</keyword>
<dbReference type="Proteomes" id="UP000035680">
    <property type="component" value="Unassembled WGS sequence"/>
</dbReference>
<evidence type="ECO:0000259" key="6">
    <source>
        <dbReference type="Pfam" id="PF01826"/>
    </source>
</evidence>
<evidence type="ECO:0000256" key="2">
    <source>
        <dbReference type="ARBA" id="ARBA00022690"/>
    </source>
</evidence>
<evidence type="ECO:0000256" key="3">
    <source>
        <dbReference type="ARBA" id="ARBA00022900"/>
    </source>
</evidence>
<feature type="domain" description="TIL" evidence="6">
    <location>
        <begin position="199"/>
        <end position="255"/>
    </location>
</feature>
<evidence type="ECO:0000313" key="7">
    <source>
        <dbReference type="Proteomes" id="UP000035680"/>
    </source>
</evidence>
<feature type="domain" description="TIL" evidence="6">
    <location>
        <begin position="128"/>
        <end position="185"/>
    </location>
</feature>
<protein>
    <submittedName>
        <fullName evidence="8">TIL domain-containing protein</fullName>
    </submittedName>
</protein>
<dbReference type="CDD" id="cd19941">
    <property type="entry name" value="TIL"/>
    <property type="match status" value="5"/>
</dbReference>
<keyword evidence="5" id="KW-0812">Transmembrane</keyword>
<evidence type="ECO:0000256" key="5">
    <source>
        <dbReference type="SAM" id="Phobius"/>
    </source>
</evidence>
<reference evidence="8" key="2">
    <citation type="submission" date="2015-08" db="UniProtKB">
        <authorList>
            <consortium name="WormBaseParasite"/>
        </authorList>
    </citation>
    <scope>IDENTIFICATION</scope>
</reference>
<dbReference type="InterPro" id="IPR002919">
    <property type="entry name" value="TIL_dom"/>
</dbReference>
<proteinExistence type="inferred from homology"/>
<feature type="domain" description="TIL" evidence="6">
    <location>
        <begin position="327"/>
        <end position="383"/>
    </location>
</feature>
<keyword evidence="5" id="KW-1133">Transmembrane helix</keyword>
<feature type="domain" description="TIL" evidence="6">
    <location>
        <begin position="263"/>
        <end position="319"/>
    </location>
</feature>
<accession>A0A0K0FNV6</accession>
<dbReference type="GO" id="GO:0004867">
    <property type="term" value="F:serine-type endopeptidase inhibitor activity"/>
    <property type="evidence" value="ECO:0007669"/>
    <property type="project" value="UniProtKB-KW"/>
</dbReference>
<comment type="similarity">
    <text evidence="1">Belongs to the serine protease inhibitor-like (TIL domain-containing) family.</text>
</comment>
<dbReference type="STRING" id="75913.A0A0K0FNV6"/>
<feature type="transmembrane region" description="Helical" evidence="5">
    <location>
        <begin position="21"/>
        <end position="38"/>
    </location>
</feature>
<dbReference type="PANTHER" id="PTHR23259:SF70">
    <property type="entry name" value="ACCESSORY GLAND PROTEIN ACP62F-RELATED"/>
    <property type="match status" value="1"/>
</dbReference>
<dbReference type="AlphaFoldDB" id="A0A0K0FNV6"/>
<dbReference type="InterPro" id="IPR051368">
    <property type="entry name" value="SerProtInhib-TIL_Domain"/>
</dbReference>
<keyword evidence="2" id="KW-0646">Protease inhibitor</keyword>
<evidence type="ECO:0000256" key="4">
    <source>
        <dbReference type="ARBA" id="ARBA00023157"/>
    </source>
</evidence>
<dbReference type="SUPFAM" id="SSF57567">
    <property type="entry name" value="Serine protease inhibitors"/>
    <property type="match status" value="5"/>
</dbReference>
<dbReference type="PANTHER" id="PTHR23259">
    <property type="entry name" value="RIDDLE"/>
    <property type="match status" value="1"/>
</dbReference>
<sequence length="481" mass="54268">MIIYKNSSEKNTISLKMIFKIYFPILIFLLIAFIVEAGKKPKCSKNMVAKKCPACTDTCFLSRSLPPRPRKKCYEKSDKECKTKKSKGYVCVCKDGFNLNREGKCVKMDECYGKPPITERPITTTLKCSKNEVWNPCGSLCEPKCSDDPKKIKICPLICNPGACKCKKDYVRDEVTGKCVKRKDCKKTSTPLPQTTPICPKNEHFDECGTACPITCNNYYNQPKICTDDCVVGCVCNEGYVRDKLTNKCINPHNCPINTTFECPENERFNRCGTACPITCNNYYNKPMICTKQCVFNCECKEGYIRDKQTKKCVLPSNCSPDTKYECPKNAHFEQCSTACPITCSNYNNPPKECTFQCRKGCVCNEGFVRNEKTQQCVKSSECSSGTTVEPETTPVCPKNMVYTNCKSACPPRCGIPANVTSICTFNCAGEGCECREPFALDEFENCVRREECKKPSEGGYYIIHLLRKTVTTIYTLIFRH</sequence>
<dbReference type="WBParaSite" id="SVE_1080700.1">
    <property type="protein sequence ID" value="SVE_1080700.1"/>
    <property type="gene ID" value="SVE_1080700"/>
</dbReference>
<feature type="domain" description="TIL" evidence="6">
    <location>
        <begin position="397"/>
        <end position="453"/>
    </location>
</feature>
<dbReference type="FunFam" id="2.10.25.10:FF:000055">
    <property type="entry name" value="alpha-tectorin isoform X1"/>
    <property type="match status" value="1"/>
</dbReference>
<dbReference type="Gene3D" id="2.10.25.10">
    <property type="entry name" value="Laminin"/>
    <property type="match status" value="6"/>
</dbReference>